<comment type="caution">
    <text evidence="3">The sequence shown here is derived from an EMBL/GenBank/DDBJ whole genome shotgun (WGS) entry which is preliminary data.</text>
</comment>
<feature type="domain" description="Thioredoxin-like fold" evidence="2">
    <location>
        <begin position="58"/>
        <end position="214"/>
    </location>
</feature>
<protein>
    <submittedName>
        <fullName evidence="3">Thioredoxin domain-containing protein</fullName>
    </submittedName>
</protein>
<dbReference type="SUPFAM" id="SSF52833">
    <property type="entry name" value="Thioredoxin-like"/>
    <property type="match status" value="1"/>
</dbReference>
<keyword evidence="1" id="KW-0732">Signal</keyword>
<sequence length="235" mass="23897">MRTLRARAGALLTAAVAGSLLLAGCSAGSAPADAGASAPAVIAPANSTEFGLPAGSGPVEIGLWTDLSCPHCQSLEEIMGPDLQQWVADGDVSLTIHPLNFVSAKRGDATEWSTRAANALAAVADAGEADRLPAFYALLQEHQVTSDGALTDDEIVALASQAGVTADISDAVASQRFGAWVSASNEHWLGRTIGGTEQVVQGVPILVIDGAVFEIRGDGTDAQRIRDAVATAIAA</sequence>
<feature type="chain" id="PRO_5039291178" evidence="1">
    <location>
        <begin position="35"/>
        <end position="235"/>
    </location>
</feature>
<evidence type="ECO:0000256" key="1">
    <source>
        <dbReference type="SAM" id="SignalP"/>
    </source>
</evidence>
<dbReference type="InterPro" id="IPR012336">
    <property type="entry name" value="Thioredoxin-like_fold"/>
</dbReference>
<evidence type="ECO:0000259" key="2">
    <source>
        <dbReference type="Pfam" id="PF13462"/>
    </source>
</evidence>
<organism evidence="3 4">
    <name type="scientific">Microbacterium ulmi</name>
    <dbReference type="NCBI Taxonomy" id="179095"/>
    <lineage>
        <taxon>Bacteria</taxon>
        <taxon>Bacillati</taxon>
        <taxon>Actinomycetota</taxon>
        <taxon>Actinomycetes</taxon>
        <taxon>Micrococcales</taxon>
        <taxon>Microbacteriaceae</taxon>
        <taxon>Microbacterium</taxon>
    </lineage>
</organism>
<keyword evidence="4" id="KW-1185">Reference proteome</keyword>
<dbReference type="Proteomes" id="UP000543598">
    <property type="component" value="Unassembled WGS sequence"/>
</dbReference>
<evidence type="ECO:0000313" key="4">
    <source>
        <dbReference type="Proteomes" id="UP000543598"/>
    </source>
</evidence>
<feature type="signal peptide" evidence="1">
    <location>
        <begin position="1"/>
        <end position="34"/>
    </location>
</feature>
<dbReference type="PROSITE" id="PS51257">
    <property type="entry name" value="PROKAR_LIPOPROTEIN"/>
    <property type="match status" value="1"/>
</dbReference>
<dbReference type="EMBL" id="JABEMB010000003">
    <property type="protein sequence ID" value="NNH03080.1"/>
    <property type="molecule type" value="Genomic_DNA"/>
</dbReference>
<evidence type="ECO:0000313" key="3">
    <source>
        <dbReference type="EMBL" id="NNH03080.1"/>
    </source>
</evidence>
<accession>A0A7Y2LYH1</accession>
<gene>
    <name evidence="3" type="ORF">HLA99_04330</name>
</gene>
<name>A0A7Y2LYH1_9MICO</name>
<proteinExistence type="predicted"/>
<dbReference type="InterPro" id="IPR036249">
    <property type="entry name" value="Thioredoxin-like_sf"/>
</dbReference>
<dbReference type="Gene3D" id="3.40.30.10">
    <property type="entry name" value="Glutaredoxin"/>
    <property type="match status" value="1"/>
</dbReference>
<reference evidence="3 4" key="1">
    <citation type="submission" date="2020-05" db="EMBL/GenBank/DDBJ databases">
        <title>MicrobeNet Type strains.</title>
        <authorList>
            <person name="Nicholson A.C."/>
        </authorList>
    </citation>
    <scope>NUCLEOTIDE SEQUENCE [LARGE SCALE GENOMIC DNA]</scope>
    <source>
        <strain evidence="3 4">JCM 14282</strain>
    </source>
</reference>
<dbReference type="Pfam" id="PF13462">
    <property type="entry name" value="Thioredoxin_4"/>
    <property type="match status" value="1"/>
</dbReference>
<dbReference type="AlphaFoldDB" id="A0A7Y2LYH1"/>
<dbReference type="RefSeq" id="WP_167034721.1">
    <property type="nucleotide sequence ID" value="NZ_BAAANA010000002.1"/>
</dbReference>